<gene>
    <name evidence="1" type="ORF">B7Z01_12255</name>
</gene>
<proteinExistence type="predicted"/>
<evidence type="ECO:0000313" key="1">
    <source>
        <dbReference type="EMBL" id="OYX31728.1"/>
    </source>
</evidence>
<dbReference type="EMBL" id="NCEB01000029">
    <property type="protein sequence ID" value="OYX31728.1"/>
    <property type="molecule type" value="Genomic_DNA"/>
</dbReference>
<sequence>MVAGVPPQWIILTPSADDEAWREAIASAVSEAELTFVDADRLSDAGREPAYNEVWLTEDALLPRQFGQKPIVVFMPRPDTAPEAVADARGTYAPHSVWQASLLLARAVDQGAEGALVVSGNQLNHIRERRFSLTDWLSIQPPRAGDVVPVRPAVRTALSLFADGAPQPGLEAVWSERIFQYDERAARDWDAAGQLDVTGRPRILVYGPYLALPAGVWRAKVRFAVDEQACKREFRIDWGTPADFQSTSVSPNAPGVYEIELEHVWPDSAMAEIRLWIMEGAFDGRLDFLGATVAYVSEPQFTLA</sequence>
<dbReference type="AlphaFoldDB" id="A0A258FI84"/>
<name>A0A258FI84_9CAUL</name>
<reference evidence="1 2" key="1">
    <citation type="submission" date="2017-03" db="EMBL/GenBank/DDBJ databases">
        <title>Lifting the veil on microbial sulfur biogeochemistry in mining wastewaters.</title>
        <authorList>
            <person name="Kantor R.S."/>
            <person name="Colenbrander Nelson T."/>
            <person name="Marshall S."/>
            <person name="Bennett D."/>
            <person name="Apte S."/>
            <person name="Camacho D."/>
            <person name="Thomas B.C."/>
            <person name="Warren L.A."/>
            <person name="Banfield J.F."/>
        </authorList>
    </citation>
    <scope>NUCLEOTIDE SEQUENCE [LARGE SCALE GENOMIC DNA]</scope>
    <source>
        <strain evidence="1">32-69-9</strain>
    </source>
</reference>
<organism evidence="1 2">
    <name type="scientific">Brevundimonas subvibrioides</name>
    <dbReference type="NCBI Taxonomy" id="74313"/>
    <lineage>
        <taxon>Bacteria</taxon>
        <taxon>Pseudomonadati</taxon>
        <taxon>Pseudomonadota</taxon>
        <taxon>Alphaproteobacteria</taxon>
        <taxon>Caulobacterales</taxon>
        <taxon>Caulobacteraceae</taxon>
        <taxon>Brevundimonas</taxon>
    </lineage>
</organism>
<evidence type="ECO:0000313" key="2">
    <source>
        <dbReference type="Proteomes" id="UP000215595"/>
    </source>
</evidence>
<protein>
    <submittedName>
        <fullName evidence="1">Uncharacterized protein</fullName>
    </submittedName>
</protein>
<accession>A0A258FI84</accession>
<dbReference type="Proteomes" id="UP000215595">
    <property type="component" value="Unassembled WGS sequence"/>
</dbReference>
<comment type="caution">
    <text evidence="1">The sequence shown here is derived from an EMBL/GenBank/DDBJ whole genome shotgun (WGS) entry which is preliminary data.</text>
</comment>